<evidence type="ECO:0000313" key="1">
    <source>
        <dbReference type="EMBL" id="WFT75507.1"/>
    </source>
</evidence>
<dbReference type="RefSeq" id="WP_283077473.1">
    <property type="nucleotide sequence ID" value="NZ_CP121671.1"/>
</dbReference>
<keyword evidence="2" id="KW-1185">Reference proteome</keyword>
<evidence type="ECO:0000313" key="2">
    <source>
        <dbReference type="Proteomes" id="UP001221597"/>
    </source>
</evidence>
<reference evidence="1 2" key="1">
    <citation type="submission" date="2023-04" db="EMBL/GenBank/DDBJ databases">
        <title>Genome sequence of Halobacillus naozhouensis KACC 21980.</title>
        <authorList>
            <person name="Kim S."/>
            <person name="Heo J."/>
            <person name="Kwon S.-W."/>
        </authorList>
    </citation>
    <scope>NUCLEOTIDE SEQUENCE [LARGE SCALE GENOMIC DNA]</scope>
    <source>
        <strain evidence="1 2">KCTC 13234</strain>
    </source>
</reference>
<protein>
    <recommendedName>
        <fullName evidence="3">Protein kinase domain-containing protein</fullName>
    </recommendedName>
</protein>
<evidence type="ECO:0008006" key="3">
    <source>
        <dbReference type="Google" id="ProtNLM"/>
    </source>
</evidence>
<accession>A0ABY8J1Q7</accession>
<name>A0ABY8J1Q7_9BACI</name>
<organism evidence="1 2">
    <name type="scientific">Halobacillus naozhouensis</name>
    <dbReference type="NCBI Taxonomy" id="554880"/>
    <lineage>
        <taxon>Bacteria</taxon>
        <taxon>Bacillati</taxon>
        <taxon>Bacillota</taxon>
        <taxon>Bacilli</taxon>
        <taxon>Bacillales</taxon>
        <taxon>Bacillaceae</taxon>
        <taxon>Halobacillus</taxon>
    </lineage>
</organism>
<dbReference type="InterPro" id="IPR011009">
    <property type="entry name" value="Kinase-like_dom_sf"/>
</dbReference>
<gene>
    <name evidence="1" type="ORF">P9989_03670</name>
</gene>
<dbReference type="SUPFAM" id="SSF56112">
    <property type="entry name" value="Protein kinase-like (PK-like)"/>
    <property type="match status" value="1"/>
</dbReference>
<proteinExistence type="predicted"/>
<sequence>MSQMSRGELPHSTFLTKKEWRSIELWLYTMEKYGHYSDDRLARKAKKKMGLSYDVLGHGSFRVVFDLNNDYVLKVVTRRMGFISNEIEMDLFRECPKHLRNYLCPVYEFGHGWIIMRKMIRTVSMEERDHRKKLVKLEDDFLKEGIHPGDLNEENLALSRTGKLVVIDYGHFSKADFWW</sequence>
<dbReference type="EMBL" id="CP121671">
    <property type="protein sequence ID" value="WFT75507.1"/>
    <property type="molecule type" value="Genomic_DNA"/>
</dbReference>
<dbReference type="Proteomes" id="UP001221597">
    <property type="component" value="Chromosome"/>
</dbReference>